<dbReference type="AlphaFoldDB" id="X1HCZ0"/>
<evidence type="ECO:0000313" key="1">
    <source>
        <dbReference type="EMBL" id="GAH67272.1"/>
    </source>
</evidence>
<organism evidence="1">
    <name type="scientific">marine sediment metagenome</name>
    <dbReference type="NCBI Taxonomy" id="412755"/>
    <lineage>
        <taxon>unclassified sequences</taxon>
        <taxon>metagenomes</taxon>
        <taxon>ecological metagenomes</taxon>
    </lineage>
</organism>
<feature type="non-terminal residue" evidence="1">
    <location>
        <position position="79"/>
    </location>
</feature>
<protein>
    <submittedName>
        <fullName evidence="1">Uncharacterized protein</fullName>
    </submittedName>
</protein>
<proteinExistence type="predicted"/>
<gene>
    <name evidence="1" type="ORF">S03H2_54507</name>
</gene>
<dbReference type="EMBL" id="BARU01034758">
    <property type="protein sequence ID" value="GAH67272.1"/>
    <property type="molecule type" value="Genomic_DNA"/>
</dbReference>
<comment type="caution">
    <text evidence="1">The sequence shown here is derived from an EMBL/GenBank/DDBJ whole genome shotgun (WGS) entry which is preliminary data.</text>
</comment>
<reference evidence="1" key="1">
    <citation type="journal article" date="2014" name="Front. Microbiol.">
        <title>High frequency of phylogenetically diverse reductive dehalogenase-homologous genes in deep subseafloor sedimentary metagenomes.</title>
        <authorList>
            <person name="Kawai M."/>
            <person name="Futagami T."/>
            <person name="Toyoda A."/>
            <person name="Takaki Y."/>
            <person name="Nishi S."/>
            <person name="Hori S."/>
            <person name="Arai W."/>
            <person name="Tsubouchi T."/>
            <person name="Morono Y."/>
            <person name="Uchiyama I."/>
            <person name="Ito T."/>
            <person name="Fujiyama A."/>
            <person name="Inagaki F."/>
            <person name="Takami H."/>
        </authorList>
    </citation>
    <scope>NUCLEOTIDE SEQUENCE</scope>
    <source>
        <strain evidence="1">Expedition CK06-06</strain>
    </source>
</reference>
<accession>X1HCZ0</accession>
<name>X1HCZ0_9ZZZZ</name>
<sequence>MLTSINGKIGEKPLLLGMTHRQALINGCLEFRKTARPQVPWDKTCEQEADEKLKSQRPIQGAICFREIYQKNKQLINIA</sequence>